<dbReference type="PANTHER" id="PTHR43861">
    <property type="entry name" value="TRANS-ACONITATE 2-METHYLTRANSFERASE-RELATED"/>
    <property type="match status" value="1"/>
</dbReference>
<feature type="domain" description="Methyltransferase" evidence="3">
    <location>
        <begin position="39"/>
        <end position="132"/>
    </location>
</feature>
<organism evidence="4 5">
    <name type="scientific">Candidatus Uhrbacteria bacterium CG_4_9_14_3_um_filter_41_35</name>
    <dbReference type="NCBI Taxonomy" id="1975034"/>
    <lineage>
        <taxon>Bacteria</taxon>
        <taxon>Candidatus Uhriibacteriota</taxon>
    </lineage>
</organism>
<dbReference type="GO" id="GO:0008168">
    <property type="term" value="F:methyltransferase activity"/>
    <property type="evidence" value="ECO:0007669"/>
    <property type="project" value="UniProtKB-KW"/>
</dbReference>
<dbReference type="AlphaFoldDB" id="A0A2M7XGI3"/>
<protein>
    <recommendedName>
        <fullName evidence="3">Methyltransferase domain-containing protein</fullName>
    </recommendedName>
</protein>
<dbReference type="GO" id="GO:0032259">
    <property type="term" value="P:methylation"/>
    <property type="evidence" value="ECO:0007669"/>
    <property type="project" value="UniProtKB-KW"/>
</dbReference>
<dbReference type="Gene3D" id="3.40.50.150">
    <property type="entry name" value="Vaccinia Virus protein VP39"/>
    <property type="match status" value="1"/>
</dbReference>
<dbReference type="InterPro" id="IPR029063">
    <property type="entry name" value="SAM-dependent_MTases_sf"/>
</dbReference>
<evidence type="ECO:0000313" key="5">
    <source>
        <dbReference type="Proteomes" id="UP000231263"/>
    </source>
</evidence>
<evidence type="ECO:0000256" key="2">
    <source>
        <dbReference type="ARBA" id="ARBA00022679"/>
    </source>
</evidence>
<evidence type="ECO:0000259" key="3">
    <source>
        <dbReference type="Pfam" id="PF13649"/>
    </source>
</evidence>
<comment type="caution">
    <text evidence="4">The sequence shown here is derived from an EMBL/GenBank/DDBJ whole genome shotgun (WGS) entry which is preliminary data.</text>
</comment>
<evidence type="ECO:0000256" key="1">
    <source>
        <dbReference type="ARBA" id="ARBA00022603"/>
    </source>
</evidence>
<sequence>MSEKEYWKTKWDKREIEEANDFARRSFSQIKDKNFKTLLDLGCGDGRDSLFFASEGLNVTSIDFSESGIKKLNELIKEKGLKINAIQTDIRKINFPDNSFDVIYAHLSLHYFDDEITTQIFDKLSRILKKDGLIFIKCKSVEDALYGKGEKVGKDMYKKGHIRHFFSEEYMREKLRNFKILEVRKTSSVYHQYESNFIEAVGTKT</sequence>
<keyword evidence="2" id="KW-0808">Transferase</keyword>
<dbReference type="InterPro" id="IPR041698">
    <property type="entry name" value="Methyltransf_25"/>
</dbReference>
<dbReference type="PANTHER" id="PTHR43861:SF1">
    <property type="entry name" value="TRANS-ACONITATE 2-METHYLTRANSFERASE"/>
    <property type="match status" value="1"/>
</dbReference>
<reference evidence="5" key="1">
    <citation type="submission" date="2017-09" db="EMBL/GenBank/DDBJ databases">
        <title>Depth-based differentiation of microbial function through sediment-hosted aquifers and enrichment of novel symbionts in the deep terrestrial subsurface.</title>
        <authorList>
            <person name="Probst A.J."/>
            <person name="Ladd B."/>
            <person name="Jarett J.K."/>
            <person name="Geller-Mcgrath D.E."/>
            <person name="Sieber C.M.K."/>
            <person name="Emerson J.B."/>
            <person name="Anantharaman K."/>
            <person name="Thomas B.C."/>
            <person name="Malmstrom R."/>
            <person name="Stieglmeier M."/>
            <person name="Klingl A."/>
            <person name="Woyke T."/>
            <person name="Ryan C.M."/>
            <person name="Banfield J.F."/>
        </authorList>
    </citation>
    <scope>NUCLEOTIDE SEQUENCE [LARGE SCALE GENOMIC DNA]</scope>
</reference>
<proteinExistence type="predicted"/>
<dbReference type="Proteomes" id="UP000231263">
    <property type="component" value="Unassembled WGS sequence"/>
</dbReference>
<keyword evidence="1" id="KW-0489">Methyltransferase</keyword>
<dbReference type="SUPFAM" id="SSF53335">
    <property type="entry name" value="S-adenosyl-L-methionine-dependent methyltransferases"/>
    <property type="match status" value="1"/>
</dbReference>
<dbReference type="EMBL" id="PFWT01000005">
    <property type="protein sequence ID" value="PJA46987.1"/>
    <property type="molecule type" value="Genomic_DNA"/>
</dbReference>
<dbReference type="CDD" id="cd02440">
    <property type="entry name" value="AdoMet_MTases"/>
    <property type="match status" value="1"/>
</dbReference>
<accession>A0A2M7XGI3</accession>
<name>A0A2M7XGI3_9BACT</name>
<gene>
    <name evidence="4" type="ORF">CO173_00640</name>
</gene>
<dbReference type="Pfam" id="PF13649">
    <property type="entry name" value="Methyltransf_25"/>
    <property type="match status" value="1"/>
</dbReference>
<evidence type="ECO:0000313" key="4">
    <source>
        <dbReference type="EMBL" id="PJA46987.1"/>
    </source>
</evidence>